<reference evidence="4" key="1">
    <citation type="submission" date="2020-12" db="EMBL/GenBank/DDBJ databases">
        <title>Metabolic potential, ecology and presence of endohyphal bacteria is reflected in genomic diversity of Mucoromycotina.</title>
        <authorList>
            <person name="Muszewska A."/>
            <person name="Okrasinska A."/>
            <person name="Steczkiewicz K."/>
            <person name="Drgas O."/>
            <person name="Orlowska M."/>
            <person name="Perlinska-Lenart U."/>
            <person name="Aleksandrzak-Piekarczyk T."/>
            <person name="Szatraj K."/>
            <person name="Zielenkiewicz U."/>
            <person name="Pilsyk S."/>
            <person name="Malc E."/>
            <person name="Mieczkowski P."/>
            <person name="Kruszewska J.S."/>
            <person name="Biernat P."/>
            <person name="Pawlowska J."/>
        </authorList>
    </citation>
    <scope>NUCLEOTIDE SEQUENCE</scope>
    <source>
        <strain evidence="4">WA0000067209</strain>
    </source>
</reference>
<feature type="compositionally biased region" description="Low complexity" evidence="2">
    <location>
        <begin position="196"/>
        <end position="220"/>
    </location>
</feature>
<evidence type="ECO:0000313" key="4">
    <source>
        <dbReference type="EMBL" id="KAG2178108.1"/>
    </source>
</evidence>
<dbReference type="AlphaFoldDB" id="A0A8H7PQM5"/>
<dbReference type="PANTHER" id="PTHR22978:SF22">
    <property type="entry name" value="BTG FAMILY PROTEIN"/>
    <property type="match status" value="1"/>
</dbReference>
<evidence type="ECO:0000313" key="5">
    <source>
        <dbReference type="Proteomes" id="UP000654370"/>
    </source>
</evidence>
<feature type="domain" description="Anti-proliferative protein" evidence="3">
    <location>
        <begin position="1"/>
        <end position="107"/>
    </location>
</feature>
<evidence type="ECO:0000256" key="1">
    <source>
        <dbReference type="ARBA" id="ARBA00007989"/>
    </source>
</evidence>
<dbReference type="Gene3D" id="3.90.640.90">
    <property type="entry name" value="Anti-proliferative protein, N-terminal domain"/>
    <property type="match status" value="1"/>
</dbReference>
<dbReference type="InterPro" id="IPR002087">
    <property type="entry name" value="Anti_prolifrtn"/>
</dbReference>
<evidence type="ECO:0000256" key="2">
    <source>
        <dbReference type="SAM" id="MobiDB-lite"/>
    </source>
</evidence>
<comment type="caution">
    <text evidence="4">The sequence shown here is derived from an EMBL/GenBank/DDBJ whole genome shotgun (WGS) entry which is preliminary data.</text>
</comment>
<sequence length="220" mass="24658">MHIEIVQAAEFLCRLLQTKLDPDPLSKFKDRLIEVLKSRYVDHWDTTQPYLGNAYRAISNFSGVMDTALLQAAQKADIDATLLHSYLPRDFVLWIDPFSVAYRVGDHGNIMTLFEDRSRGRITFKVDPSTNSADNTNSSPAMNNAALSSAVHNGAFKSPVNSPRLQHLQPRSNAVKITPPNSPEKIDTSNKKNRNQQQQQQQQAGAQQQEQSSQQLVLAN</sequence>
<dbReference type="InterPro" id="IPR036054">
    <property type="entry name" value="BTG-like_sf"/>
</dbReference>
<evidence type="ECO:0000259" key="3">
    <source>
        <dbReference type="SMART" id="SM00099"/>
    </source>
</evidence>
<dbReference type="SMART" id="SM00099">
    <property type="entry name" value="btg1"/>
    <property type="match status" value="1"/>
</dbReference>
<feature type="region of interest" description="Disordered" evidence="2">
    <location>
        <begin position="154"/>
        <end position="220"/>
    </location>
</feature>
<dbReference type="GO" id="GO:0005634">
    <property type="term" value="C:nucleus"/>
    <property type="evidence" value="ECO:0007669"/>
    <property type="project" value="TreeGrafter"/>
</dbReference>
<dbReference type="SUPFAM" id="SSF160696">
    <property type="entry name" value="BTG domain-like"/>
    <property type="match status" value="1"/>
</dbReference>
<feature type="compositionally biased region" description="Polar residues" evidence="2">
    <location>
        <begin position="159"/>
        <end position="172"/>
    </location>
</feature>
<gene>
    <name evidence="4" type="ORF">INT43_003361</name>
</gene>
<dbReference type="EMBL" id="JAEPQZ010000008">
    <property type="protein sequence ID" value="KAG2178108.1"/>
    <property type="molecule type" value="Genomic_DNA"/>
</dbReference>
<dbReference type="GO" id="GO:0005737">
    <property type="term" value="C:cytoplasm"/>
    <property type="evidence" value="ECO:0007669"/>
    <property type="project" value="TreeGrafter"/>
</dbReference>
<protein>
    <recommendedName>
        <fullName evidence="3">Anti-proliferative protein domain-containing protein</fullName>
    </recommendedName>
</protein>
<proteinExistence type="inferred from homology"/>
<keyword evidence="5" id="KW-1185">Reference proteome</keyword>
<dbReference type="PRINTS" id="PR00310">
    <property type="entry name" value="ANTIPRLFBTG1"/>
</dbReference>
<dbReference type="Pfam" id="PF07742">
    <property type="entry name" value="BTG"/>
    <property type="match status" value="1"/>
</dbReference>
<name>A0A8H7PQM5_MORIS</name>
<dbReference type="PANTHER" id="PTHR22978">
    <property type="entry name" value="B-CELL TRANSLOCATION GENE"/>
    <property type="match status" value="1"/>
</dbReference>
<dbReference type="Proteomes" id="UP000654370">
    <property type="component" value="Unassembled WGS sequence"/>
</dbReference>
<accession>A0A8H7PQM5</accession>
<comment type="similarity">
    <text evidence="1">Belongs to the BTG family.</text>
</comment>
<dbReference type="OrthoDB" id="19928at2759"/>
<organism evidence="4 5">
    <name type="scientific">Mortierella isabellina</name>
    <name type="common">Filamentous fungus</name>
    <name type="synonym">Umbelopsis isabellina</name>
    <dbReference type="NCBI Taxonomy" id="91625"/>
    <lineage>
        <taxon>Eukaryota</taxon>
        <taxon>Fungi</taxon>
        <taxon>Fungi incertae sedis</taxon>
        <taxon>Mucoromycota</taxon>
        <taxon>Mucoromycotina</taxon>
        <taxon>Umbelopsidomycetes</taxon>
        <taxon>Umbelopsidales</taxon>
        <taxon>Umbelopsidaceae</taxon>
        <taxon>Umbelopsis</taxon>
    </lineage>
</organism>
<dbReference type="InterPro" id="IPR033332">
    <property type="entry name" value="BTG"/>
</dbReference>